<dbReference type="CDD" id="cd00047">
    <property type="entry name" value="PTPc"/>
    <property type="match status" value="1"/>
</dbReference>
<dbReference type="AlphaFoldDB" id="A0AAD4NC67"/>
<name>A0AAD4NC67_9BILA</name>
<dbReference type="SUPFAM" id="SSF52799">
    <property type="entry name" value="(Phosphotyrosine protein) phosphatases II"/>
    <property type="match status" value="1"/>
</dbReference>
<protein>
    <submittedName>
        <fullName evidence="4">Protein-tyrosine phosphatase domain-containing protein</fullName>
    </submittedName>
</protein>
<dbReference type="InterPro" id="IPR000387">
    <property type="entry name" value="Tyr_Pase_dom"/>
</dbReference>
<dbReference type="PROSITE" id="PS50056">
    <property type="entry name" value="TYR_PHOSPHATASE_2"/>
    <property type="match status" value="1"/>
</dbReference>
<comment type="caution">
    <text evidence="4">The sequence shown here is derived from an EMBL/GenBank/DDBJ whole genome shotgun (WGS) entry which is preliminary data.</text>
</comment>
<evidence type="ECO:0000259" key="3">
    <source>
        <dbReference type="PROSITE" id="PS50056"/>
    </source>
</evidence>
<dbReference type="PROSITE" id="PS50055">
    <property type="entry name" value="TYR_PHOSPHATASE_PTP"/>
    <property type="match status" value="1"/>
</dbReference>
<dbReference type="GO" id="GO:0004725">
    <property type="term" value="F:protein tyrosine phosphatase activity"/>
    <property type="evidence" value="ECO:0007669"/>
    <property type="project" value="InterPro"/>
</dbReference>
<dbReference type="SMART" id="SM00404">
    <property type="entry name" value="PTPc_motif"/>
    <property type="match status" value="1"/>
</dbReference>
<gene>
    <name evidence="4" type="ORF">DdX_03473</name>
</gene>
<dbReference type="EMBL" id="JAKKPZ010000003">
    <property type="protein sequence ID" value="KAI1723319.1"/>
    <property type="molecule type" value="Genomic_DNA"/>
</dbReference>
<feature type="compositionally biased region" description="Polar residues" evidence="1">
    <location>
        <begin position="68"/>
        <end position="77"/>
    </location>
</feature>
<proteinExistence type="predicted"/>
<dbReference type="PANTHER" id="PTHR46163">
    <property type="entry name" value="TYROSINE-PROTEIN PHOSPHATASE-RELATED"/>
    <property type="match status" value="1"/>
</dbReference>
<organism evidence="4 5">
    <name type="scientific">Ditylenchus destructor</name>
    <dbReference type="NCBI Taxonomy" id="166010"/>
    <lineage>
        <taxon>Eukaryota</taxon>
        <taxon>Metazoa</taxon>
        <taxon>Ecdysozoa</taxon>
        <taxon>Nematoda</taxon>
        <taxon>Chromadorea</taxon>
        <taxon>Rhabditida</taxon>
        <taxon>Tylenchina</taxon>
        <taxon>Tylenchomorpha</taxon>
        <taxon>Sphaerularioidea</taxon>
        <taxon>Anguinidae</taxon>
        <taxon>Anguininae</taxon>
        <taxon>Ditylenchus</taxon>
    </lineage>
</organism>
<evidence type="ECO:0000259" key="2">
    <source>
        <dbReference type="PROSITE" id="PS50055"/>
    </source>
</evidence>
<dbReference type="Proteomes" id="UP001201812">
    <property type="component" value="Unassembled WGS sequence"/>
</dbReference>
<feature type="compositionally biased region" description="Basic and acidic residues" evidence="1">
    <location>
        <begin position="56"/>
        <end position="67"/>
    </location>
</feature>
<dbReference type="Pfam" id="PF00102">
    <property type="entry name" value="Y_phosphatase"/>
    <property type="match status" value="1"/>
</dbReference>
<dbReference type="SMART" id="SM00194">
    <property type="entry name" value="PTPc"/>
    <property type="match status" value="1"/>
</dbReference>
<sequence length="394" mass="44879">MAKRNKASRGVQKASKEKKYQRDLKCSVAPVSPALLETQKPTVRGPKFERAKKKQLSKEVVQEKEPEPSSQLSTSIANAKKASQKWAQIASKMGLKRIRREFIDSVKPYSPDGTRDAFHLDANNDKNRYDDVSLLDKTRVKLKNNPNDDDYIHASLVNVSPEMTIICAQGPLENTIENFWIMAVEKLCKVILQLCQFEEDGKEKCVKYFPQEDEGNEKTYDSVKVRVLSRGMNVGSMRKVTRTLLEVTHGTKIVETTHLLYGGWPDHAVPESLSTYIELRSLVQRLSCQTPVVAHCSAGIGRSGSYAAVEMACYELMVKGNRSFAVNEVVCRLRDQRTQSVQNDLQYSFVYRMTLEILLAEKLIEKSRDLSQFFEDFDDLIKRKKSNKHKNFGE</sequence>
<reference evidence="4" key="1">
    <citation type="submission" date="2022-01" db="EMBL/GenBank/DDBJ databases">
        <title>Genome Sequence Resource for Two Populations of Ditylenchus destructor, the Migratory Endoparasitic Phytonematode.</title>
        <authorList>
            <person name="Zhang H."/>
            <person name="Lin R."/>
            <person name="Xie B."/>
        </authorList>
    </citation>
    <scope>NUCLEOTIDE SEQUENCE</scope>
    <source>
        <strain evidence="4">BazhouSP</strain>
    </source>
</reference>
<dbReference type="InterPro" id="IPR000242">
    <property type="entry name" value="PTP_cat"/>
</dbReference>
<dbReference type="PRINTS" id="PR00700">
    <property type="entry name" value="PRTYPHPHTASE"/>
</dbReference>
<evidence type="ECO:0000256" key="1">
    <source>
        <dbReference type="SAM" id="MobiDB-lite"/>
    </source>
</evidence>
<feature type="compositionally biased region" description="Basic and acidic residues" evidence="1">
    <location>
        <begin position="14"/>
        <end position="25"/>
    </location>
</feature>
<evidence type="ECO:0000313" key="4">
    <source>
        <dbReference type="EMBL" id="KAI1723319.1"/>
    </source>
</evidence>
<feature type="region of interest" description="Disordered" evidence="1">
    <location>
        <begin position="1"/>
        <end position="78"/>
    </location>
</feature>
<keyword evidence="5" id="KW-1185">Reference proteome</keyword>
<accession>A0AAD4NC67</accession>
<dbReference type="InterPro" id="IPR003595">
    <property type="entry name" value="Tyr_Pase_cat"/>
</dbReference>
<dbReference type="InterPro" id="IPR052782">
    <property type="entry name" value="Oocyte-zygote_transition_reg"/>
</dbReference>
<evidence type="ECO:0000313" key="5">
    <source>
        <dbReference type="Proteomes" id="UP001201812"/>
    </source>
</evidence>
<dbReference type="Gene3D" id="3.90.190.10">
    <property type="entry name" value="Protein tyrosine phosphatase superfamily"/>
    <property type="match status" value="1"/>
</dbReference>
<feature type="domain" description="Tyrosine-protein phosphatase" evidence="2">
    <location>
        <begin position="98"/>
        <end position="357"/>
    </location>
</feature>
<feature type="domain" description="Tyrosine specific protein phosphatases" evidence="3">
    <location>
        <begin position="277"/>
        <end position="348"/>
    </location>
</feature>
<dbReference type="InterPro" id="IPR029021">
    <property type="entry name" value="Prot-tyrosine_phosphatase-like"/>
</dbReference>